<dbReference type="InterPro" id="IPR011013">
    <property type="entry name" value="Gal_mutarotase_sf_dom"/>
</dbReference>
<dbReference type="InterPro" id="IPR025532">
    <property type="entry name" value="G6P_1-epimerase"/>
</dbReference>
<dbReference type="Gene3D" id="2.70.98.10">
    <property type="match status" value="1"/>
</dbReference>
<evidence type="ECO:0000313" key="7">
    <source>
        <dbReference type="Proteomes" id="UP000018217"/>
    </source>
</evidence>
<dbReference type="Proteomes" id="UP000018217">
    <property type="component" value="Unassembled WGS sequence"/>
</dbReference>
<evidence type="ECO:0000256" key="5">
    <source>
        <dbReference type="PIRSR" id="PIRSR016020-1"/>
    </source>
</evidence>
<feature type="active site" evidence="5">
    <location>
        <position position="183"/>
    </location>
</feature>
<feature type="active site" evidence="5">
    <location>
        <position position="286"/>
    </location>
</feature>
<dbReference type="InterPro" id="IPR008183">
    <property type="entry name" value="Aldose_1/G6P_1-epimerase"/>
</dbReference>
<evidence type="ECO:0000256" key="4">
    <source>
        <dbReference type="PIRNR" id="PIRNR016020"/>
    </source>
</evidence>
<keyword evidence="3 4" id="KW-0413">Isomerase</keyword>
<dbReference type="CDD" id="cd09020">
    <property type="entry name" value="D-hex-6-P-epi_like"/>
    <property type="match status" value="1"/>
</dbReference>
<dbReference type="EMBL" id="CAHS01000015">
    <property type="protein sequence ID" value="CCG87430.1"/>
    <property type="molecule type" value="Genomic_DNA"/>
</dbReference>
<evidence type="ECO:0000256" key="2">
    <source>
        <dbReference type="ARBA" id="ARBA00005866"/>
    </source>
</evidence>
<reference evidence="6 7" key="1">
    <citation type="journal article" date="2013" name="Syst. Appl. Microbiol.">
        <title>Phylogenetic position and virulence apparatus of the pear flower necrosis pathogen Erwinia piriflorinigrans CFBP 5888T as assessed by comparative genomics.</title>
        <authorList>
            <person name="Smits T.H."/>
            <person name="Rezzonico F."/>
            <person name="Lopez M.M."/>
            <person name="Blom J."/>
            <person name="Goesmann A."/>
            <person name="Frey J.E."/>
            <person name="Duffy B."/>
        </authorList>
    </citation>
    <scope>NUCLEOTIDE SEQUENCE [LARGE SCALE GENOMIC DNA]</scope>
    <source>
        <strain evidence="7">CFBP5888</strain>
    </source>
</reference>
<dbReference type="EC" id="5.1.3.15" evidence="4"/>
<sequence>MKRIGGRRRSPFFYRSFSKGKPVNEKLFTLPVIHQLTPWLSQRQMGELPVIVITHPKVRAAVTLQGAQLVAWQPAGEQPVIWVSDKTPWADGKAIRGGIPVCWPWFGPAGEPAHGFARNLPWKLSAHDENERCVMLTLVLESNEKTRKLWPHDFTLFARFRFGERCEIELEAHGEFEATAALHSYFAVADIAGVSVSGLGPSYIDKVNNGVTGTSENGTQTYAQRTDRIFTEPTDCSIIDDKAGQRTIEVHHHHHSDVVTWNPGAELSCSMADMANEGYKTMVCVETAHISQPMKSADDRPARLATTLLVRSKK</sequence>
<dbReference type="PANTHER" id="PTHR11122:SF13">
    <property type="entry name" value="GLUCOSE-6-PHOSPHATE 1-EPIMERASE"/>
    <property type="match status" value="1"/>
</dbReference>
<organism evidence="6 7">
    <name type="scientific">Erwinia piriflorinigrans CFBP 5888</name>
    <dbReference type="NCBI Taxonomy" id="1161919"/>
    <lineage>
        <taxon>Bacteria</taxon>
        <taxon>Pseudomonadati</taxon>
        <taxon>Pseudomonadota</taxon>
        <taxon>Gammaproteobacteria</taxon>
        <taxon>Enterobacterales</taxon>
        <taxon>Erwiniaceae</taxon>
        <taxon>Erwinia</taxon>
    </lineage>
</organism>
<proteinExistence type="inferred from homology"/>
<dbReference type="GO" id="GO:0005737">
    <property type="term" value="C:cytoplasm"/>
    <property type="evidence" value="ECO:0007669"/>
    <property type="project" value="TreeGrafter"/>
</dbReference>
<comment type="similarity">
    <text evidence="2 4">Belongs to the glucose-6-phosphate 1-epimerase family.</text>
</comment>
<dbReference type="SUPFAM" id="SSF74650">
    <property type="entry name" value="Galactose mutarotase-like"/>
    <property type="match status" value="1"/>
</dbReference>
<keyword evidence="7" id="KW-1185">Reference proteome</keyword>
<dbReference type="PANTHER" id="PTHR11122">
    <property type="entry name" value="APOSPORY-ASSOCIATED PROTEIN C-RELATED"/>
    <property type="match status" value="1"/>
</dbReference>
<evidence type="ECO:0000313" key="6">
    <source>
        <dbReference type="EMBL" id="CCG87430.1"/>
    </source>
</evidence>
<dbReference type="GO" id="GO:0030246">
    <property type="term" value="F:carbohydrate binding"/>
    <property type="evidence" value="ECO:0007669"/>
    <property type="project" value="UniProtKB-UniRule"/>
</dbReference>
<dbReference type="STRING" id="1161919.EPIR_2065"/>
<name>V5Z910_9GAMM</name>
<dbReference type="PIRSF" id="PIRSF016020">
    <property type="entry name" value="PHexose_mutarotase"/>
    <property type="match status" value="1"/>
</dbReference>
<comment type="caution">
    <text evidence="6">The sequence shown here is derived from an EMBL/GenBank/DDBJ whole genome shotgun (WGS) entry which is preliminary data.</text>
</comment>
<evidence type="ECO:0000256" key="1">
    <source>
        <dbReference type="ARBA" id="ARBA00001096"/>
    </source>
</evidence>
<dbReference type="InterPro" id="IPR014718">
    <property type="entry name" value="GH-type_carb-bd"/>
</dbReference>
<dbReference type="GO" id="GO:0005975">
    <property type="term" value="P:carbohydrate metabolic process"/>
    <property type="evidence" value="ECO:0007669"/>
    <property type="project" value="InterPro"/>
</dbReference>
<dbReference type="GO" id="GO:0047938">
    <property type="term" value="F:glucose-6-phosphate 1-epimerase activity"/>
    <property type="evidence" value="ECO:0007669"/>
    <property type="project" value="UniProtKB-UniRule"/>
</dbReference>
<evidence type="ECO:0000256" key="3">
    <source>
        <dbReference type="ARBA" id="ARBA00023235"/>
    </source>
</evidence>
<dbReference type="Pfam" id="PF01263">
    <property type="entry name" value="Aldose_epim"/>
    <property type="match status" value="1"/>
</dbReference>
<gene>
    <name evidence="6" type="primary">yeaD</name>
    <name evidence="6" type="ORF">EPIR_2065</name>
</gene>
<dbReference type="AlphaFoldDB" id="V5Z910"/>
<accession>V5Z910</accession>
<comment type="catalytic activity">
    <reaction evidence="1">
        <text>alpha-D-glucose 6-phosphate = beta-D-glucose 6-phosphate</text>
        <dbReference type="Rhea" id="RHEA:16249"/>
        <dbReference type="ChEBI" id="CHEBI:58225"/>
        <dbReference type="ChEBI" id="CHEBI:58247"/>
        <dbReference type="EC" id="5.1.3.15"/>
    </reaction>
</comment>
<protein>
    <recommendedName>
        <fullName evidence="4">Putative glucose-6-phosphate 1-epimerase</fullName>
        <ecNumber evidence="4">5.1.3.15</ecNumber>
    </recommendedName>
</protein>